<evidence type="ECO:0008006" key="5">
    <source>
        <dbReference type="Google" id="ProtNLM"/>
    </source>
</evidence>
<gene>
    <name evidence="3" type="ORF">IWX90DRAFT_147837</name>
</gene>
<evidence type="ECO:0000256" key="2">
    <source>
        <dbReference type="SAM" id="Phobius"/>
    </source>
</evidence>
<sequence length="163" mass="17258">MLSGCKKKNLATERRRPQSLMSSTVVVVVVVVVVALPCPARPCARQPTQPSTDTADRQPGRPSSNCSLPNLPCHPLPDPGSALRTSASSSPLAVTLCTCSALSCPLRRGQWHAGQIIDVVCAMSQGLCMVPRLAWPLANLATCICRPKECLHGILLQLATKGP</sequence>
<proteinExistence type="predicted"/>
<protein>
    <recommendedName>
        <fullName evidence="5">Secreted protein</fullName>
    </recommendedName>
</protein>
<evidence type="ECO:0000256" key="1">
    <source>
        <dbReference type="SAM" id="MobiDB-lite"/>
    </source>
</evidence>
<dbReference type="Proteomes" id="UP001456524">
    <property type="component" value="Unassembled WGS sequence"/>
</dbReference>
<reference evidence="3 4" key="1">
    <citation type="journal article" date="2022" name="G3 (Bethesda)">
        <title>Enemy or ally: a genomic approach to elucidate the lifestyle of Phyllosticta citrichinaensis.</title>
        <authorList>
            <person name="Buijs V.A."/>
            <person name="Groenewald J.Z."/>
            <person name="Haridas S."/>
            <person name="LaButti K.M."/>
            <person name="Lipzen A."/>
            <person name="Martin F.M."/>
            <person name="Barry K."/>
            <person name="Grigoriev I.V."/>
            <person name="Crous P.W."/>
            <person name="Seidl M.F."/>
        </authorList>
    </citation>
    <scope>NUCLEOTIDE SEQUENCE [LARGE SCALE GENOMIC DNA]</scope>
    <source>
        <strain evidence="3 4">CBS 129764</strain>
    </source>
</reference>
<accession>A0ABR1XZ96</accession>
<keyword evidence="4" id="KW-1185">Reference proteome</keyword>
<keyword evidence="2" id="KW-0472">Membrane</keyword>
<keyword evidence="2" id="KW-0812">Transmembrane</keyword>
<keyword evidence="2" id="KW-1133">Transmembrane helix</keyword>
<name>A0ABR1XZ96_9PEZI</name>
<evidence type="ECO:0000313" key="4">
    <source>
        <dbReference type="Proteomes" id="UP001456524"/>
    </source>
</evidence>
<feature type="region of interest" description="Disordered" evidence="1">
    <location>
        <begin position="43"/>
        <end position="69"/>
    </location>
</feature>
<dbReference type="EMBL" id="JBBWUH010000003">
    <property type="protein sequence ID" value="KAK8173633.1"/>
    <property type="molecule type" value="Genomic_DNA"/>
</dbReference>
<organism evidence="3 4">
    <name type="scientific">Phyllosticta citrichinensis</name>
    <dbReference type="NCBI Taxonomy" id="1130410"/>
    <lineage>
        <taxon>Eukaryota</taxon>
        <taxon>Fungi</taxon>
        <taxon>Dikarya</taxon>
        <taxon>Ascomycota</taxon>
        <taxon>Pezizomycotina</taxon>
        <taxon>Dothideomycetes</taxon>
        <taxon>Dothideomycetes incertae sedis</taxon>
        <taxon>Botryosphaeriales</taxon>
        <taxon>Phyllostictaceae</taxon>
        <taxon>Phyllosticta</taxon>
    </lineage>
</organism>
<feature type="transmembrane region" description="Helical" evidence="2">
    <location>
        <begin position="20"/>
        <end position="37"/>
    </location>
</feature>
<comment type="caution">
    <text evidence="3">The sequence shown here is derived from an EMBL/GenBank/DDBJ whole genome shotgun (WGS) entry which is preliminary data.</text>
</comment>
<evidence type="ECO:0000313" key="3">
    <source>
        <dbReference type="EMBL" id="KAK8173633.1"/>
    </source>
</evidence>